<dbReference type="GO" id="GO:0004596">
    <property type="term" value="F:protein-N-terminal amino-acid acetyltransferase activity"/>
    <property type="evidence" value="ECO:0007669"/>
    <property type="project" value="EnsemblFungi"/>
</dbReference>
<dbReference type="AlphaFoldDB" id="A0A1E4TNT2"/>
<evidence type="ECO:0000313" key="5">
    <source>
        <dbReference type="EMBL" id="ODV93425.1"/>
    </source>
</evidence>
<comment type="similarity">
    <text evidence="3">Belongs to the acetyltransferase family. MAK3 subfamily.</text>
</comment>
<accession>A0A1E4TNT2</accession>
<dbReference type="InterPro" id="IPR044542">
    <property type="entry name" value="NAA30-like"/>
</dbReference>
<dbReference type="CDD" id="cd04301">
    <property type="entry name" value="NAT_SF"/>
    <property type="match status" value="1"/>
</dbReference>
<dbReference type="STRING" id="669874.A0A1E4TNT2"/>
<dbReference type="PANTHER" id="PTHR45896">
    <property type="entry name" value="N-ALPHA-ACETYLTRANSFERASE 30"/>
    <property type="match status" value="1"/>
</dbReference>
<evidence type="ECO:0000256" key="3">
    <source>
        <dbReference type="ARBA" id="ARBA00024025"/>
    </source>
</evidence>
<dbReference type="PANTHER" id="PTHR45896:SF1">
    <property type="entry name" value="N-ALPHA-ACETYLTRANSFERASE 30"/>
    <property type="match status" value="1"/>
</dbReference>
<dbReference type="SUPFAM" id="SSF55729">
    <property type="entry name" value="Acyl-CoA N-acyltransferases (Nat)"/>
    <property type="match status" value="1"/>
</dbReference>
<dbReference type="GO" id="GO:0000822">
    <property type="term" value="F:inositol hexakisphosphate binding"/>
    <property type="evidence" value="ECO:0007669"/>
    <property type="project" value="EnsemblFungi"/>
</dbReference>
<reference evidence="6" key="1">
    <citation type="submission" date="2016-05" db="EMBL/GenBank/DDBJ databases">
        <title>Comparative genomics of biotechnologically important yeasts.</title>
        <authorList>
            <consortium name="DOE Joint Genome Institute"/>
            <person name="Riley R."/>
            <person name="Haridas S."/>
            <person name="Wolfe K.H."/>
            <person name="Lopes M.R."/>
            <person name="Hittinger C.T."/>
            <person name="Goker M."/>
            <person name="Salamov A."/>
            <person name="Wisecaver J."/>
            <person name="Long T.M."/>
            <person name="Aerts A.L."/>
            <person name="Barry K."/>
            <person name="Choi C."/>
            <person name="Clum A."/>
            <person name="Coughlan A.Y."/>
            <person name="Deshpande S."/>
            <person name="Douglass A.P."/>
            <person name="Hanson S.J."/>
            <person name="Klenk H.-P."/>
            <person name="Labutti K."/>
            <person name="Lapidus A."/>
            <person name="Lindquist E."/>
            <person name="Lipzen A."/>
            <person name="Meier-Kolthoff J.P."/>
            <person name="Ohm R.A."/>
            <person name="Otillar R.P."/>
            <person name="Pangilinan J."/>
            <person name="Peng Y."/>
            <person name="Rokas A."/>
            <person name="Rosa C.A."/>
            <person name="Scheuner C."/>
            <person name="Sibirny A.A."/>
            <person name="Slot J.C."/>
            <person name="Stielow J.B."/>
            <person name="Sun H."/>
            <person name="Kurtzman C.P."/>
            <person name="Blackwell M."/>
            <person name="Grigoriev I.V."/>
            <person name="Jeffries T.W."/>
        </authorList>
    </citation>
    <scope>NUCLEOTIDE SEQUENCE [LARGE SCALE GENOMIC DNA]</scope>
    <source>
        <strain evidence="6">NRRL Y-2460</strain>
    </source>
</reference>
<dbReference type="GO" id="GO:0031417">
    <property type="term" value="C:NatC complex"/>
    <property type="evidence" value="ECO:0007669"/>
    <property type="project" value="EnsemblFungi"/>
</dbReference>
<dbReference type="Proteomes" id="UP000094236">
    <property type="component" value="Unassembled WGS sequence"/>
</dbReference>
<dbReference type="InterPro" id="IPR000182">
    <property type="entry name" value="GNAT_dom"/>
</dbReference>
<protein>
    <recommendedName>
        <fullName evidence="4">N-acetyltransferase domain-containing protein</fullName>
    </recommendedName>
</protein>
<dbReference type="InterPro" id="IPR016181">
    <property type="entry name" value="Acyl_CoA_acyltransferase"/>
</dbReference>
<keyword evidence="1" id="KW-0808">Transferase</keyword>
<dbReference type="PROSITE" id="PS51186">
    <property type="entry name" value="GNAT"/>
    <property type="match status" value="1"/>
</dbReference>
<dbReference type="GO" id="GO:0032880">
    <property type="term" value="P:regulation of protein localization"/>
    <property type="evidence" value="ECO:0007669"/>
    <property type="project" value="EnsemblFungi"/>
</dbReference>
<sequence length="208" mass="24475">MSSDDVDDHNGRVIKVHKDNDIIYTTFEFVPGGSKSRIEEVNNDLLHIMKLVNEHLSEPYSIYVYRFFLNNWPKLCHIARLKSNNEIIGVIISKSEPHRNTRIRGYLGMLAINPTYRSNGIAKRLIEMNINNMIKFYKVDEIILEAEVINKTALSLYENFGFIRVKRLFRYYLNTHDAYRLILPITEKSCIRSTFLEQLDPNQLEDYI</sequence>
<feature type="domain" description="N-acetyltransferase" evidence="4">
    <location>
        <begin position="36"/>
        <end position="186"/>
    </location>
</feature>
<dbReference type="Pfam" id="PF00583">
    <property type="entry name" value="Acetyltransf_1"/>
    <property type="match status" value="1"/>
</dbReference>
<evidence type="ECO:0000256" key="1">
    <source>
        <dbReference type="ARBA" id="ARBA00022679"/>
    </source>
</evidence>
<dbReference type="OrthoDB" id="249099at2759"/>
<keyword evidence="6" id="KW-1185">Reference proteome</keyword>
<dbReference type="Gene3D" id="3.40.630.30">
    <property type="match status" value="1"/>
</dbReference>
<proteinExistence type="inferred from homology"/>
<name>A0A1E4TNT2_PACTA</name>
<evidence type="ECO:0000313" key="6">
    <source>
        <dbReference type="Proteomes" id="UP000094236"/>
    </source>
</evidence>
<dbReference type="EMBL" id="KV454018">
    <property type="protein sequence ID" value="ODV93425.1"/>
    <property type="molecule type" value="Genomic_DNA"/>
</dbReference>
<evidence type="ECO:0000259" key="4">
    <source>
        <dbReference type="PROSITE" id="PS51186"/>
    </source>
</evidence>
<keyword evidence="2" id="KW-0012">Acyltransferase</keyword>
<organism evidence="5 6">
    <name type="scientific">Pachysolen tannophilus NRRL Y-2460</name>
    <dbReference type="NCBI Taxonomy" id="669874"/>
    <lineage>
        <taxon>Eukaryota</taxon>
        <taxon>Fungi</taxon>
        <taxon>Dikarya</taxon>
        <taxon>Ascomycota</taxon>
        <taxon>Saccharomycotina</taxon>
        <taxon>Pichiomycetes</taxon>
        <taxon>Pachysolenaceae</taxon>
        <taxon>Pachysolen</taxon>
    </lineage>
</organism>
<gene>
    <name evidence="5" type="ORF">PACTADRAFT_52016</name>
</gene>
<evidence type="ECO:0000256" key="2">
    <source>
        <dbReference type="ARBA" id="ARBA00023315"/>
    </source>
</evidence>